<organism evidence="4 5">
    <name type="scientific">Rhodamnia argentea</name>
    <dbReference type="NCBI Taxonomy" id="178133"/>
    <lineage>
        <taxon>Eukaryota</taxon>
        <taxon>Viridiplantae</taxon>
        <taxon>Streptophyta</taxon>
        <taxon>Embryophyta</taxon>
        <taxon>Tracheophyta</taxon>
        <taxon>Spermatophyta</taxon>
        <taxon>Magnoliopsida</taxon>
        <taxon>eudicotyledons</taxon>
        <taxon>Gunneridae</taxon>
        <taxon>Pentapetalae</taxon>
        <taxon>rosids</taxon>
        <taxon>malvids</taxon>
        <taxon>Myrtales</taxon>
        <taxon>Myrtaceae</taxon>
        <taxon>Myrtoideae</taxon>
        <taxon>Myrteae</taxon>
        <taxon>Australasian group</taxon>
        <taxon>Rhodamnia</taxon>
    </lineage>
</organism>
<reference evidence="4" key="1">
    <citation type="submission" date="2025-05" db="UniProtKB">
        <authorList>
            <consortium name="RefSeq"/>
        </authorList>
    </citation>
    <scope>NUCLEOTIDE SEQUENCE [LARGE SCALE GENOMIC DNA]</scope>
</reference>
<feature type="domain" description="RING-type" evidence="3">
    <location>
        <begin position="789"/>
        <end position="845"/>
    </location>
</feature>
<dbReference type="SUPFAM" id="SSF57850">
    <property type="entry name" value="RING/U-box"/>
    <property type="match status" value="1"/>
</dbReference>
<feature type="compositionally biased region" description="Low complexity" evidence="2">
    <location>
        <begin position="50"/>
        <end position="65"/>
    </location>
</feature>
<dbReference type="GO" id="GO:0008270">
    <property type="term" value="F:zinc ion binding"/>
    <property type="evidence" value="ECO:0007669"/>
    <property type="project" value="UniProtKB-KW"/>
</dbReference>
<gene>
    <name evidence="5" type="primary">LOC115752712</name>
</gene>
<keyword evidence="1" id="KW-0479">Metal-binding</keyword>
<dbReference type="KEGG" id="rarg:115752712"/>
<evidence type="ECO:0000256" key="2">
    <source>
        <dbReference type="SAM" id="MobiDB-lite"/>
    </source>
</evidence>
<dbReference type="PROSITE" id="PS50089">
    <property type="entry name" value="ZF_RING_2"/>
    <property type="match status" value="1"/>
</dbReference>
<keyword evidence="1" id="KW-0863">Zinc-finger</keyword>
<dbReference type="OrthoDB" id="1887047at2759"/>
<feature type="region of interest" description="Disordered" evidence="2">
    <location>
        <begin position="553"/>
        <end position="624"/>
    </location>
</feature>
<feature type="compositionally biased region" description="Polar residues" evidence="2">
    <location>
        <begin position="570"/>
        <end position="624"/>
    </location>
</feature>
<dbReference type="PANTHER" id="PTHR31150:SF23">
    <property type="entry name" value="MANDELONITRILE LYASE-RELATED"/>
    <property type="match status" value="1"/>
</dbReference>
<feature type="compositionally biased region" description="Polar residues" evidence="2">
    <location>
        <begin position="479"/>
        <end position="490"/>
    </location>
</feature>
<reference evidence="5" key="2">
    <citation type="submission" date="2025-08" db="UniProtKB">
        <authorList>
            <consortium name="RefSeq"/>
        </authorList>
    </citation>
    <scope>IDENTIFICATION</scope>
    <source>
        <tissue evidence="5">Leaf</tissue>
    </source>
</reference>
<feature type="region of interest" description="Disordered" evidence="2">
    <location>
        <begin position="1"/>
        <end position="23"/>
    </location>
</feature>
<feature type="compositionally biased region" description="Polar residues" evidence="2">
    <location>
        <begin position="296"/>
        <end position="312"/>
    </location>
</feature>
<evidence type="ECO:0000313" key="5">
    <source>
        <dbReference type="RefSeq" id="XP_030546873.1"/>
    </source>
</evidence>
<keyword evidence="4" id="KW-1185">Reference proteome</keyword>
<feature type="compositionally biased region" description="Low complexity" evidence="2">
    <location>
        <begin position="461"/>
        <end position="477"/>
    </location>
</feature>
<feature type="compositionally biased region" description="Polar residues" evidence="2">
    <location>
        <begin position="12"/>
        <end position="23"/>
    </location>
</feature>
<feature type="region of interest" description="Disordered" evidence="2">
    <location>
        <begin position="296"/>
        <end position="329"/>
    </location>
</feature>
<feature type="region of interest" description="Disordered" evidence="2">
    <location>
        <begin position="444"/>
        <end position="490"/>
    </location>
</feature>
<dbReference type="InterPro" id="IPR001841">
    <property type="entry name" value="Znf_RING"/>
</dbReference>
<feature type="compositionally biased region" description="Low complexity" evidence="2">
    <location>
        <begin position="553"/>
        <end position="569"/>
    </location>
</feature>
<feature type="compositionally biased region" description="Polar residues" evidence="2">
    <location>
        <begin position="444"/>
        <end position="458"/>
    </location>
</feature>
<sequence length="850" mass="90699">MTGRGNMGSGFKPSTPTSRPQVNEDLTSHMLNNECDGFIAMVGQLSNDESSNLPTPCTSSTTPVPNGNLQGAAYSGNRDSPSGSATLTVGDFPFGNMTSSVIRSSHTSRNSNSPILRGQGLHTPGVSWNYFGVPESSSYGNSVTLDNLMNSRPCVRGPLISRDYTDFRGNASAGLRTIGPTWATNVQIDHDSVVVSSVANGATNLQNSPANLKIMQANSSRGSQYLLQGQSSNKNTPSHQLMGNLKDQMLLAPLLNQRSDSVQVGEDSGDMSNMLQFRPPEILDGRLLTLSTGPHTEMSSKPIVSSSCSTQETGGGNNGQKGSLLHPENSTSVGSALLQNVDGNTVRYQNATFCSRHQEIRSSQCGNLHLQHCNGRCIYPGSGNGNLSLQGSLDMRSANIGQSHLVSSSKSPVSDHSVLRGLAQHGSTRFPSLSSPFCQNNAQAGSHALGNSRTQVDRNVSGVPSKSISPSNSIFSPRHGQSGNLGQSWTNHVVKPVPNLLSCSSKSSCALPSAVKQPELQQISNMPVGPSRKREAPQLPAATYNVVRRKTQPITSSSVSSSTQTAIPSQPITHSSVPTSRQTAKTLQLTTSPCIPSSRPTLTSLQPVTSSHIPSSRQNATPSQPIRQVALPLPLLAEQHRSIAGFVPTPQFVPAFPYPAQPMQYFPVQHQGALVQPHIQGPNQVAPFLPHQAQSVRCLSNLRQNSLPLASPHRVPVHPYYPPLPQHSPAARAGQTTRQIAQPSAPALPPRIVPWAARPLPGKDNSSALSAHIRLQVEDEASQLIGHKCFLCKRDLRYVPGSGPISIPSRPPTISVLPCGHTFHESCLDWITPEDQAKDPPCITCIFGED</sequence>
<proteinExistence type="predicted"/>
<dbReference type="RefSeq" id="XP_030546873.1">
    <property type="nucleotide sequence ID" value="XM_030691013.2"/>
</dbReference>
<keyword evidence="1" id="KW-0862">Zinc</keyword>
<dbReference type="SMART" id="SM00184">
    <property type="entry name" value="RING"/>
    <property type="match status" value="1"/>
</dbReference>
<evidence type="ECO:0000259" key="3">
    <source>
        <dbReference type="PROSITE" id="PS50089"/>
    </source>
</evidence>
<feature type="region of interest" description="Disordered" evidence="2">
    <location>
        <begin position="46"/>
        <end position="82"/>
    </location>
</feature>
<accession>A0A8B8QK28</accession>
<dbReference type="Proteomes" id="UP000827889">
    <property type="component" value="Chromosome 2"/>
</dbReference>
<evidence type="ECO:0000313" key="4">
    <source>
        <dbReference type="Proteomes" id="UP000827889"/>
    </source>
</evidence>
<name>A0A8B8QK28_9MYRT</name>
<evidence type="ECO:0000256" key="1">
    <source>
        <dbReference type="PROSITE-ProRule" id="PRU00175"/>
    </source>
</evidence>
<dbReference type="GeneID" id="115752712"/>
<dbReference type="PANTHER" id="PTHR31150">
    <property type="entry name" value="EXPRESSED PROTEIN"/>
    <property type="match status" value="1"/>
</dbReference>
<protein>
    <submittedName>
        <fullName evidence="5">Uncharacterized protein LOC115752712 isoform X1</fullName>
    </submittedName>
</protein>
<dbReference type="AlphaFoldDB" id="A0A8B8QK28"/>